<accession>A0ABQ3AS72</accession>
<proteinExistence type="predicted"/>
<evidence type="ECO:0000313" key="3">
    <source>
        <dbReference type="Proteomes" id="UP000601597"/>
    </source>
</evidence>
<sequence>MFEKLSRSAGLRARRHYVQAMFRFMGHALEAISQVDRKVMDDARLLPNGLIFQMMVLPSGPSLVLEHTGEGRLRYLGPNYDGEVDLSIRFKHMAHAFLVLSFQEKTTEAFANDRMVVDGDISLAVRMTRVLDRMESIILPRLIASRAVKEYPDDLGLLQKVPGAIGVYRRVAFSMLRDLRKEALPI</sequence>
<name>A0ABQ3AS72_9GAMM</name>
<dbReference type="Proteomes" id="UP000601597">
    <property type="component" value="Unassembled WGS sequence"/>
</dbReference>
<comment type="caution">
    <text evidence="2">The sequence shown here is derived from an EMBL/GenBank/DDBJ whole genome shotgun (WGS) entry which is preliminary data.</text>
</comment>
<gene>
    <name evidence="2" type="ORF">GCM10007071_10470</name>
</gene>
<evidence type="ECO:0000313" key="2">
    <source>
        <dbReference type="EMBL" id="GGY65606.1"/>
    </source>
</evidence>
<evidence type="ECO:0000259" key="1">
    <source>
        <dbReference type="Pfam" id="PF02036"/>
    </source>
</evidence>
<dbReference type="RefSeq" id="WP_189573875.1">
    <property type="nucleotide sequence ID" value="NZ_BMXV01000002.1"/>
</dbReference>
<protein>
    <recommendedName>
        <fullName evidence="1">SCP2 domain-containing protein</fullName>
    </recommendedName>
</protein>
<dbReference type="Pfam" id="PF02036">
    <property type="entry name" value="SCP2"/>
    <property type="match status" value="1"/>
</dbReference>
<organism evidence="2 3">
    <name type="scientific">Marinobacter zhanjiangensis</name>
    <dbReference type="NCBI Taxonomy" id="578215"/>
    <lineage>
        <taxon>Bacteria</taxon>
        <taxon>Pseudomonadati</taxon>
        <taxon>Pseudomonadota</taxon>
        <taxon>Gammaproteobacteria</taxon>
        <taxon>Pseudomonadales</taxon>
        <taxon>Marinobacteraceae</taxon>
        <taxon>Marinobacter</taxon>
    </lineage>
</organism>
<dbReference type="EMBL" id="BMXV01000002">
    <property type="protein sequence ID" value="GGY65606.1"/>
    <property type="molecule type" value="Genomic_DNA"/>
</dbReference>
<dbReference type="InterPro" id="IPR003033">
    <property type="entry name" value="SCP2_sterol-bd_dom"/>
</dbReference>
<reference evidence="3" key="1">
    <citation type="journal article" date="2019" name="Int. J. Syst. Evol. Microbiol.">
        <title>The Global Catalogue of Microorganisms (GCM) 10K type strain sequencing project: providing services to taxonomists for standard genome sequencing and annotation.</title>
        <authorList>
            <consortium name="The Broad Institute Genomics Platform"/>
            <consortium name="The Broad Institute Genome Sequencing Center for Infectious Disease"/>
            <person name="Wu L."/>
            <person name="Ma J."/>
        </authorList>
    </citation>
    <scope>NUCLEOTIDE SEQUENCE [LARGE SCALE GENOMIC DNA]</scope>
    <source>
        <strain evidence="3">KCTC 22280</strain>
    </source>
</reference>
<feature type="domain" description="SCP2" evidence="1">
    <location>
        <begin position="50"/>
        <end position="132"/>
    </location>
</feature>
<keyword evidence="3" id="KW-1185">Reference proteome</keyword>